<evidence type="ECO:0008006" key="4">
    <source>
        <dbReference type="Google" id="ProtNLM"/>
    </source>
</evidence>
<feature type="chain" id="PRO_5016446030" description="PsbP C-terminal domain-containing protein" evidence="1">
    <location>
        <begin position="26"/>
        <end position="214"/>
    </location>
</feature>
<accession>A0A328BF87</accession>
<dbReference type="Proteomes" id="UP000248553">
    <property type="component" value="Unassembled WGS sequence"/>
</dbReference>
<evidence type="ECO:0000313" key="2">
    <source>
        <dbReference type="EMBL" id="RAK66052.1"/>
    </source>
</evidence>
<name>A0A328BF87_9BACT</name>
<dbReference type="EMBL" id="QHKM01000004">
    <property type="protein sequence ID" value="RAK66052.1"/>
    <property type="molecule type" value="Genomic_DNA"/>
</dbReference>
<keyword evidence="1" id="KW-0732">Signal</keyword>
<sequence length="214" mass="23179">MPSTFRLRFGLLAGLLALLSTAAQAQTAPAALPDTLRKAEVLQHPNAPAQQTPGTLTLRPVAGGRARILVPATFRPLDKDAISLKYPIQGGPQEAYSDNALAVNLAFRQGPNPMTQAQLSADIADKMVKAFSARQPGFQDLGHGLKTINGRQVVYLEFMSDVPLSDKPNDKVYNLMFITDAGGQVLVCTFNCVERLQKQWQPAAQQIMNSLQVP</sequence>
<reference evidence="3" key="1">
    <citation type="submission" date="2018-05" db="EMBL/GenBank/DDBJ databases">
        <authorList>
            <person name="Nie L."/>
        </authorList>
    </citation>
    <scope>NUCLEOTIDE SEQUENCE [LARGE SCALE GENOMIC DNA]</scope>
    <source>
        <strain evidence="3">NL</strain>
    </source>
</reference>
<gene>
    <name evidence="2" type="ORF">DLM85_15230</name>
</gene>
<proteinExistence type="predicted"/>
<evidence type="ECO:0000256" key="1">
    <source>
        <dbReference type="SAM" id="SignalP"/>
    </source>
</evidence>
<dbReference type="AlphaFoldDB" id="A0A328BF87"/>
<feature type="signal peptide" evidence="1">
    <location>
        <begin position="1"/>
        <end position="25"/>
    </location>
</feature>
<dbReference type="Gene3D" id="3.40.1000.10">
    <property type="entry name" value="Mog1/PsbP, alpha/beta/alpha sandwich"/>
    <property type="match status" value="1"/>
</dbReference>
<dbReference type="RefSeq" id="WP_111478962.1">
    <property type="nucleotide sequence ID" value="NZ_QHKM01000004.1"/>
</dbReference>
<comment type="caution">
    <text evidence="2">The sequence shown here is derived from an EMBL/GenBank/DDBJ whole genome shotgun (WGS) entry which is preliminary data.</text>
</comment>
<protein>
    <recommendedName>
        <fullName evidence="4">PsbP C-terminal domain-containing protein</fullName>
    </recommendedName>
</protein>
<keyword evidence="3" id="KW-1185">Reference proteome</keyword>
<evidence type="ECO:0000313" key="3">
    <source>
        <dbReference type="Proteomes" id="UP000248553"/>
    </source>
</evidence>
<organism evidence="2 3">
    <name type="scientific">Hymenobacter edaphi</name>
    <dbReference type="NCBI Taxonomy" id="2211146"/>
    <lineage>
        <taxon>Bacteria</taxon>
        <taxon>Pseudomonadati</taxon>
        <taxon>Bacteroidota</taxon>
        <taxon>Cytophagia</taxon>
        <taxon>Cytophagales</taxon>
        <taxon>Hymenobacteraceae</taxon>
        <taxon>Hymenobacter</taxon>
    </lineage>
</organism>
<dbReference type="OrthoDB" id="249246at2"/>